<proteinExistence type="predicted"/>
<evidence type="ECO:0000313" key="2">
    <source>
        <dbReference type="Proteomes" id="UP000775213"/>
    </source>
</evidence>
<protein>
    <submittedName>
        <fullName evidence="1">Uncharacterized protein</fullName>
    </submittedName>
</protein>
<dbReference type="Proteomes" id="UP000775213">
    <property type="component" value="Unassembled WGS sequence"/>
</dbReference>
<keyword evidence="2" id="KW-1185">Reference proteome</keyword>
<sequence>MTKEFDLKVLKIVVGSKKFLLILDDIREEENHDISKREDVFTPVACGKFVNWILVTARIDLLTSTTQTTHKRTKMMNQVVRGLVRHLI</sequence>
<gene>
    <name evidence="1" type="ORF">IEQ34_003421</name>
</gene>
<name>A0AAV7HJW8_DENCH</name>
<evidence type="ECO:0000313" key="1">
    <source>
        <dbReference type="EMBL" id="KAH0468388.1"/>
    </source>
</evidence>
<dbReference type="EMBL" id="JAGFBR010000004">
    <property type="protein sequence ID" value="KAH0468388.1"/>
    <property type="molecule type" value="Genomic_DNA"/>
</dbReference>
<dbReference type="AlphaFoldDB" id="A0AAV7HJW8"/>
<accession>A0AAV7HJW8</accession>
<comment type="caution">
    <text evidence="1">The sequence shown here is derived from an EMBL/GenBank/DDBJ whole genome shotgun (WGS) entry which is preliminary data.</text>
</comment>
<organism evidence="1 2">
    <name type="scientific">Dendrobium chrysotoxum</name>
    <name type="common">Orchid</name>
    <dbReference type="NCBI Taxonomy" id="161865"/>
    <lineage>
        <taxon>Eukaryota</taxon>
        <taxon>Viridiplantae</taxon>
        <taxon>Streptophyta</taxon>
        <taxon>Embryophyta</taxon>
        <taxon>Tracheophyta</taxon>
        <taxon>Spermatophyta</taxon>
        <taxon>Magnoliopsida</taxon>
        <taxon>Liliopsida</taxon>
        <taxon>Asparagales</taxon>
        <taxon>Orchidaceae</taxon>
        <taxon>Epidendroideae</taxon>
        <taxon>Malaxideae</taxon>
        <taxon>Dendrobiinae</taxon>
        <taxon>Dendrobium</taxon>
    </lineage>
</organism>
<reference evidence="1 2" key="1">
    <citation type="journal article" date="2021" name="Hortic Res">
        <title>Chromosome-scale assembly of the Dendrobium chrysotoxum genome enhances the understanding of orchid evolution.</title>
        <authorList>
            <person name="Zhang Y."/>
            <person name="Zhang G.Q."/>
            <person name="Zhang D."/>
            <person name="Liu X.D."/>
            <person name="Xu X.Y."/>
            <person name="Sun W.H."/>
            <person name="Yu X."/>
            <person name="Zhu X."/>
            <person name="Wang Z.W."/>
            <person name="Zhao X."/>
            <person name="Zhong W.Y."/>
            <person name="Chen H."/>
            <person name="Yin W.L."/>
            <person name="Huang T."/>
            <person name="Niu S.C."/>
            <person name="Liu Z.J."/>
        </authorList>
    </citation>
    <scope>NUCLEOTIDE SEQUENCE [LARGE SCALE GENOMIC DNA]</scope>
    <source>
        <strain evidence="1">Lindl</strain>
    </source>
</reference>